<organism evidence="2 3">
    <name type="scientific">Diversispora eburnea</name>
    <dbReference type="NCBI Taxonomy" id="1213867"/>
    <lineage>
        <taxon>Eukaryota</taxon>
        <taxon>Fungi</taxon>
        <taxon>Fungi incertae sedis</taxon>
        <taxon>Mucoromycota</taxon>
        <taxon>Glomeromycotina</taxon>
        <taxon>Glomeromycetes</taxon>
        <taxon>Diversisporales</taxon>
        <taxon>Diversisporaceae</taxon>
        <taxon>Diversispora</taxon>
    </lineage>
</organism>
<protein>
    <submittedName>
        <fullName evidence="2">8785_t:CDS:1</fullName>
    </submittedName>
</protein>
<name>A0A9N9F2P1_9GLOM</name>
<feature type="region of interest" description="Disordered" evidence="1">
    <location>
        <begin position="1"/>
        <end position="37"/>
    </location>
</feature>
<gene>
    <name evidence="2" type="ORF">DEBURN_LOCUS4941</name>
</gene>
<dbReference type="AlphaFoldDB" id="A0A9N9F2P1"/>
<feature type="compositionally biased region" description="Low complexity" evidence="1">
    <location>
        <begin position="13"/>
        <end position="37"/>
    </location>
</feature>
<dbReference type="Proteomes" id="UP000789706">
    <property type="component" value="Unassembled WGS sequence"/>
</dbReference>
<accession>A0A9N9F2P1</accession>
<reference evidence="2" key="1">
    <citation type="submission" date="2021-06" db="EMBL/GenBank/DDBJ databases">
        <authorList>
            <person name="Kallberg Y."/>
            <person name="Tangrot J."/>
            <person name="Rosling A."/>
        </authorList>
    </citation>
    <scope>NUCLEOTIDE SEQUENCE</scope>
    <source>
        <strain evidence="2">AZ414A</strain>
    </source>
</reference>
<proteinExistence type="predicted"/>
<keyword evidence="3" id="KW-1185">Reference proteome</keyword>
<evidence type="ECO:0000256" key="1">
    <source>
        <dbReference type="SAM" id="MobiDB-lite"/>
    </source>
</evidence>
<dbReference type="EMBL" id="CAJVPK010000407">
    <property type="protein sequence ID" value="CAG8506285.1"/>
    <property type="molecule type" value="Genomic_DNA"/>
</dbReference>
<evidence type="ECO:0000313" key="2">
    <source>
        <dbReference type="EMBL" id="CAG8506285.1"/>
    </source>
</evidence>
<sequence>MPNKNERLTQMATTPSSQMATTPSSSSTPSSPSSPSLTTLIDFNLYDDDSNFDSKQVMFPLFETETSEIPLDENIHEIQPATIDNNIEKKFETSIPITEQNVIQPNFNENKSHSLMNSDDIIPKYQSLKWEHLGKSDIIQSSKKSY</sequence>
<evidence type="ECO:0000313" key="3">
    <source>
        <dbReference type="Proteomes" id="UP000789706"/>
    </source>
</evidence>
<comment type="caution">
    <text evidence="2">The sequence shown here is derived from an EMBL/GenBank/DDBJ whole genome shotgun (WGS) entry which is preliminary data.</text>
</comment>